<dbReference type="OrthoDB" id="5215637at2759"/>
<keyword evidence="2" id="KW-1133">Transmembrane helix</keyword>
<proteinExistence type="predicted"/>
<feature type="region of interest" description="Disordered" evidence="1">
    <location>
        <begin position="222"/>
        <end position="271"/>
    </location>
</feature>
<keyword evidence="2" id="KW-0472">Membrane</keyword>
<dbReference type="Proteomes" id="UP001152649">
    <property type="component" value="Unassembled WGS sequence"/>
</dbReference>
<accession>A0A9W4NXW8</accession>
<protein>
    <submittedName>
        <fullName evidence="3">Uncharacterized protein</fullName>
    </submittedName>
</protein>
<evidence type="ECO:0000256" key="2">
    <source>
        <dbReference type="SAM" id="Phobius"/>
    </source>
</evidence>
<dbReference type="EMBL" id="CAJVPG010000477">
    <property type="protein sequence ID" value="CAG8432200.1"/>
    <property type="molecule type" value="Genomic_DNA"/>
</dbReference>
<evidence type="ECO:0000256" key="1">
    <source>
        <dbReference type="SAM" id="MobiDB-lite"/>
    </source>
</evidence>
<feature type="compositionally biased region" description="Basic and acidic residues" evidence="1">
    <location>
        <begin position="257"/>
        <end position="271"/>
    </location>
</feature>
<gene>
    <name evidence="3" type="ORF">PSALAMII_LOCUS11916</name>
</gene>
<reference evidence="3" key="1">
    <citation type="submission" date="2021-07" db="EMBL/GenBank/DDBJ databases">
        <authorList>
            <person name="Branca A.L. A."/>
        </authorList>
    </citation>
    <scope>NUCLEOTIDE SEQUENCE</scope>
</reference>
<keyword evidence="2" id="KW-0812">Transmembrane</keyword>
<organism evidence="3 4">
    <name type="scientific">Penicillium salamii</name>
    <dbReference type="NCBI Taxonomy" id="1612424"/>
    <lineage>
        <taxon>Eukaryota</taxon>
        <taxon>Fungi</taxon>
        <taxon>Dikarya</taxon>
        <taxon>Ascomycota</taxon>
        <taxon>Pezizomycotina</taxon>
        <taxon>Eurotiomycetes</taxon>
        <taxon>Eurotiomycetidae</taxon>
        <taxon>Eurotiales</taxon>
        <taxon>Aspergillaceae</taxon>
        <taxon>Penicillium</taxon>
    </lineage>
</organism>
<name>A0A9W4NXW8_9EURO</name>
<keyword evidence="4" id="KW-1185">Reference proteome</keyword>
<dbReference type="AlphaFoldDB" id="A0A9W4NXW8"/>
<feature type="compositionally biased region" description="Polar residues" evidence="1">
    <location>
        <begin position="235"/>
        <end position="244"/>
    </location>
</feature>
<feature type="transmembrane region" description="Helical" evidence="2">
    <location>
        <begin position="189"/>
        <end position="211"/>
    </location>
</feature>
<sequence length="271" mass="28549">MATDNRTCYFPSGKEAPNNVPCRSDTDTWCCGGSDICLDNGLCLNAGHQPYVLSRGACTNKDWNGCTDHCSKSCVLLPPQSPTIMNDGPILTNCGVTEESTPNMGASIINTFFNGSTSLYCCGSPIAVGSSVVCPSTSDNDGAPFTVNSGRVIPGRAFLRNVPTLKNTSSTENTTNETSTSCQTCHDTAIGAGVGVPLGALALLFVIWALLERRRASRLSRALDTPGPINRGPVQLSSENSELSGHTRKRNNMVELEGGRPELDGGASARE</sequence>
<evidence type="ECO:0000313" key="4">
    <source>
        <dbReference type="Proteomes" id="UP001152649"/>
    </source>
</evidence>
<comment type="caution">
    <text evidence="3">The sequence shown here is derived from an EMBL/GenBank/DDBJ whole genome shotgun (WGS) entry which is preliminary data.</text>
</comment>
<evidence type="ECO:0000313" key="3">
    <source>
        <dbReference type="EMBL" id="CAG8432200.1"/>
    </source>
</evidence>